<accession>A0AAV2T7D2</accession>
<name>A0AAV2T7D2_CALDB</name>
<proteinExistence type="predicted"/>
<dbReference type="EMBL" id="CAXLJL010000090">
    <property type="protein sequence ID" value="CAL5131347.1"/>
    <property type="molecule type" value="Genomic_DNA"/>
</dbReference>
<dbReference type="Proteomes" id="UP001497525">
    <property type="component" value="Unassembled WGS sequence"/>
</dbReference>
<sequence>MLIIVMTVSASVSDYDPFVYRVRRIYPDVEDGNEAMVSWFTPAGRYCTQMSECCSFICQDSLSQRR</sequence>
<evidence type="ECO:0000313" key="1">
    <source>
        <dbReference type="EMBL" id="CAL5131347.1"/>
    </source>
</evidence>
<evidence type="ECO:0000313" key="2">
    <source>
        <dbReference type="Proteomes" id="UP001497525"/>
    </source>
</evidence>
<dbReference type="AlphaFoldDB" id="A0AAV2T7D2"/>
<reference evidence="1" key="1">
    <citation type="submission" date="2024-06" db="EMBL/GenBank/DDBJ databases">
        <authorList>
            <person name="Liu X."/>
            <person name="Lenzi L."/>
            <person name="Haldenby T S."/>
            <person name="Uol C."/>
        </authorList>
    </citation>
    <scope>NUCLEOTIDE SEQUENCE</scope>
</reference>
<organism evidence="1 2">
    <name type="scientific">Calicophoron daubneyi</name>
    <name type="common">Rumen fluke</name>
    <name type="synonym">Paramphistomum daubneyi</name>
    <dbReference type="NCBI Taxonomy" id="300641"/>
    <lineage>
        <taxon>Eukaryota</taxon>
        <taxon>Metazoa</taxon>
        <taxon>Spiralia</taxon>
        <taxon>Lophotrochozoa</taxon>
        <taxon>Platyhelminthes</taxon>
        <taxon>Trematoda</taxon>
        <taxon>Digenea</taxon>
        <taxon>Plagiorchiida</taxon>
        <taxon>Pronocephalata</taxon>
        <taxon>Paramphistomoidea</taxon>
        <taxon>Paramphistomidae</taxon>
        <taxon>Calicophoron</taxon>
    </lineage>
</organism>
<protein>
    <submittedName>
        <fullName evidence="1">Uncharacterized protein</fullName>
    </submittedName>
</protein>
<gene>
    <name evidence="1" type="ORF">CDAUBV1_LOCUS3769</name>
</gene>
<comment type="caution">
    <text evidence="1">The sequence shown here is derived from an EMBL/GenBank/DDBJ whole genome shotgun (WGS) entry which is preliminary data.</text>
</comment>